<dbReference type="AlphaFoldDB" id="A0A074ZJY8"/>
<dbReference type="InParanoid" id="A0A074ZJY8"/>
<proteinExistence type="predicted"/>
<gene>
    <name evidence="1" type="ORF">AUEXF2481DRAFT_375968</name>
</gene>
<dbReference type="Proteomes" id="UP000030641">
    <property type="component" value="Unassembled WGS sequence"/>
</dbReference>
<organism evidence="1 2">
    <name type="scientific">Aureobasidium subglaciale (strain EXF-2481)</name>
    <name type="common">Aureobasidium pullulans var. subglaciale</name>
    <dbReference type="NCBI Taxonomy" id="1043005"/>
    <lineage>
        <taxon>Eukaryota</taxon>
        <taxon>Fungi</taxon>
        <taxon>Dikarya</taxon>
        <taxon>Ascomycota</taxon>
        <taxon>Pezizomycotina</taxon>
        <taxon>Dothideomycetes</taxon>
        <taxon>Dothideomycetidae</taxon>
        <taxon>Dothideales</taxon>
        <taxon>Saccotheciaceae</taxon>
        <taxon>Aureobasidium</taxon>
    </lineage>
</organism>
<reference evidence="1 2" key="1">
    <citation type="journal article" date="2014" name="BMC Genomics">
        <title>Genome sequencing of four Aureobasidium pullulans varieties: biotechnological potential, stress tolerance, and description of new species.</title>
        <authorList>
            <person name="Gostin Ar C."/>
            <person name="Ohm R.A."/>
            <person name="Kogej T."/>
            <person name="Sonjak S."/>
            <person name="Turk M."/>
            <person name="Zajc J."/>
            <person name="Zalar P."/>
            <person name="Grube M."/>
            <person name="Sun H."/>
            <person name="Han J."/>
            <person name="Sharma A."/>
            <person name="Chiniquy J."/>
            <person name="Ngan C.Y."/>
            <person name="Lipzen A."/>
            <person name="Barry K."/>
            <person name="Grigoriev I.V."/>
            <person name="Gunde-Cimerman N."/>
        </authorList>
    </citation>
    <scope>NUCLEOTIDE SEQUENCE [LARGE SCALE GENOMIC DNA]</scope>
    <source>
        <strain evidence="1 2">EXF-2481</strain>
    </source>
</reference>
<dbReference type="EMBL" id="KL584751">
    <property type="protein sequence ID" value="KEQ98796.1"/>
    <property type="molecule type" value="Genomic_DNA"/>
</dbReference>
<name>A0A074ZJY8_AURSE</name>
<dbReference type="GeneID" id="25365882"/>
<dbReference type="RefSeq" id="XP_013347676.1">
    <property type="nucleotide sequence ID" value="XM_013492222.1"/>
</dbReference>
<sequence length="124" mass="14067">MVKQSKVFCSLSSGVVHVLHVFGDKFHRPKNGLIKATKLLFQTTDISYRSWLFIQTIVPLDCVKKGMLSRQEVIGTKRQGDAPSEDLRGSLFWCHHPSTQEQVPLENMLHSIAVHAIDQANAWR</sequence>
<accession>A0A074ZJY8</accession>
<dbReference type="HOGENOM" id="CLU_2003460_0_0_1"/>
<protein>
    <submittedName>
        <fullName evidence="1">Uncharacterized protein</fullName>
    </submittedName>
</protein>
<evidence type="ECO:0000313" key="2">
    <source>
        <dbReference type="Proteomes" id="UP000030641"/>
    </source>
</evidence>
<keyword evidence="2" id="KW-1185">Reference proteome</keyword>
<evidence type="ECO:0000313" key="1">
    <source>
        <dbReference type="EMBL" id="KEQ98796.1"/>
    </source>
</evidence>